<feature type="domain" description="Trichome birefringence-like N-terminal" evidence="2">
    <location>
        <begin position="122"/>
        <end position="175"/>
    </location>
</feature>
<keyword evidence="1" id="KW-0472">Membrane</keyword>
<dbReference type="GO" id="GO:0005794">
    <property type="term" value="C:Golgi apparatus"/>
    <property type="evidence" value="ECO:0007669"/>
    <property type="project" value="TreeGrafter"/>
</dbReference>
<dbReference type="Pfam" id="PF14416">
    <property type="entry name" value="PMR5N"/>
    <property type="match status" value="1"/>
</dbReference>
<dbReference type="InterPro" id="IPR029962">
    <property type="entry name" value="TBL"/>
</dbReference>
<accession>A0A6V7QFW6</accession>
<dbReference type="InterPro" id="IPR025846">
    <property type="entry name" value="TBL_N"/>
</dbReference>
<dbReference type="EMBL" id="LR862135">
    <property type="protein sequence ID" value="CAD1841918.1"/>
    <property type="molecule type" value="Genomic_DNA"/>
</dbReference>
<evidence type="ECO:0000256" key="1">
    <source>
        <dbReference type="SAM" id="Phobius"/>
    </source>
</evidence>
<proteinExistence type="predicted"/>
<dbReference type="AlphaFoldDB" id="A0A6V7QFW6"/>
<sequence>MARRKAFAMKHAAVFGNRGGGGGAKNGNLSVFVFVFTVLLFVTFMYNEDIKSLAEFPFSSSARAAARSTDPVHDDDRRFTEMSIEAAASVDEKEMSIEAAASVDEKEKEKEKEQVTVHVAEGCDLFEGRWVYDEVNYPVYGEGECEFLTEQVTCMRNGRRDDAYQKWRWQPRDCDLPRYCTICQHISSS</sequence>
<protein>
    <recommendedName>
        <fullName evidence="2">Trichome birefringence-like N-terminal domain-containing protein</fullName>
    </recommendedName>
</protein>
<dbReference type="PANTHER" id="PTHR32285">
    <property type="entry name" value="PROTEIN TRICHOME BIREFRINGENCE-LIKE 9-RELATED"/>
    <property type="match status" value="1"/>
</dbReference>
<name>A0A6V7QFW6_ANACO</name>
<dbReference type="GO" id="GO:0016413">
    <property type="term" value="F:O-acetyltransferase activity"/>
    <property type="evidence" value="ECO:0007669"/>
    <property type="project" value="InterPro"/>
</dbReference>
<keyword evidence="1" id="KW-0812">Transmembrane</keyword>
<evidence type="ECO:0000259" key="2">
    <source>
        <dbReference type="Pfam" id="PF14416"/>
    </source>
</evidence>
<gene>
    <name evidence="3" type="ORF">CB5_LOCUS25129</name>
</gene>
<evidence type="ECO:0000313" key="3">
    <source>
        <dbReference type="EMBL" id="CAD1841918.1"/>
    </source>
</evidence>
<feature type="transmembrane region" description="Helical" evidence="1">
    <location>
        <begin position="27"/>
        <end position="46"/>
    </location>
</feature>
<reference evidence="3" key="1">
    <citation type="submission" date="2020-07" db="EMBL/GenBank/DDBJ databases">
        <authorList>
            <person name="Lin J."/>
        </authorList>
    </citation>
    <scope>NUCLEOTIDE SEQUENCE</scope>
</reference>
<dbReference type="PANTHER" id="PTHR32285:SF10">
    <property type="entry name" value="XYLAN O-ACETYLTRANSFERASE 1"/>
    <property type="match status" value="1"/>
</dbReference>
<organism evidence="3">
    <name type="scientific">Ananas comosus var. bracteatus</name>
    <name type="common">red pineapple</name>
    <dbReference type="NCBI Taxonomy" id="296719"/>
    <lineage>
        <taxon>Eukaryota</taxon>
        <taxon>Viridiplantae</taxon>
        <taxon>Streptophyta</taxon>
        <taxon>Embryophyta</taxon>
        <taxon>Tracheophyta</taxon>
        <taxon>Spermatophyta</taxon>
        <taxon>Magnoliopsida</taxon>
        <taxon>Liliopsida</taxon>
        <taxon>Poales</taxon>
        <taxon>Bromeliaceae</taxon>
        <taxon>Bromelioideae</taxon>
        <taxon>Ananas</taxon>
    </lineage>
</organism>
<keyword evidence="1" id="KW-1133">Transmembrane helix</keyword>